<dbReference type="GO" id="GO:0005886">
    <property type="term" value="C:plasma membrane"/>
    <property type="evidence" value="ECO:0007669"/>
    <property type="project" value="UniProtKB-SubCell"/>
</dbReference>
<evidence type="ECO:0000256" key="3">
    <source>
        <dbReference type="ARBA" id="ARBA00022475"/>
    </source>
</evidence>
<dbReference type="PRINTS" id="PR00173">
    <property type="entry name" value="EDTRNSPORT"/>
</dbReference>
<feature type="transmembrane region" description="Helical" evidence="7">
    <location>
        <begin position="213"/>
        <end position="236"/>
    </location>
</feature>
<evidence type="ECO:0000256" key="4">
    <source>
        <dbReference type="ARBA" id="ARBA00022692"/>
    </source>
</evidence>
<dbReference type="Proteomes" id="UP000184010">
    <property type="component" value="Unassembled WGS sequence"/>
</dbReference>
<feature type="transmembrane region" description="Helical" evidence="7">
    <location>
        <begin position="248"/>
        <end position="268"/>
    </location>
</feature>
<feature type="transmembrane region" description="Helical" evidence="7">
    <location>
        <begin position="72"/>
        <end position="94"/>
    </location>
</feature>
<feature type="transmembrane region" description="Helical" evidence="7">
    <location>
        <begin position="344"/>
        <end position="364"/>
    </location>
</feature>
<reference evidence="9" key="1">
    <citation type="submission" date="2016-12" db="EMBL/GenBank/DDBJ databases">
        <authorList>
            <person name="Varghese N."/>
            <person name="Submissions S."/>
        </authorList>
    </citation>
    <scope>NUCLEOTIDE SEQUENCE [LARGE SCALE GENOMIC DNA]</scope>
    <source>
        <strain evidence="9">DSM 11544</strain>
    </source>
</reference>
<dbReference type="GO" id="GO:0015293">
    <property type="term" value="F:symporter activity"/>
    <property type="evidence" value="ECO:0007669"/>
    <property type="project" value="UniProtKB-KW"/>
</dbReference>
<dbReference type="PANTHER" id="PTHR42865">
    <property type="entry name" value="PROTON/GLUTAMATE-ASPARTATE SYMPORTER"/>
    <property type="match status" value="1"/>
</dbReference>
<dbReference type="PANTHER" id="PTHR42865:SF7">
    <property type="entry name" value="PROTON_GLUTAMATE-ASPARTATE SYMPORTER"/>
    <property type="match status" value="1"/>
</dbReference>
<keyword evidence="5 7" id="KW-1133">Transmembrane helix</keyword>
<feature type="transmembrane region" description="Helical" evidence="7">
    <location>
        <begin position="5"/>
        <end position="22"/>
    </location>
</feature>
<name>A0A1M7RSE7_9FIRM</name>
<dbReference type="AlphaFoldDB" id="A0A1M7RSE7"/>
<accession>A0A1M7RSE7</accession>
<feature type="transmembrane region" description="Helical" evidence="7">
    <location>
        <begin position="34"/>
        <end position="60"/>
    </location>
</feature>
<evidence type="ECO:0000256" key="7">
    <source>
        <dbReference type="SAM" id="Phobius"/>
    </source>
</evidence>
<evidence type="ECO:0000256" key="1">
    <source>
        <dbReference type="ARBA" id="ARBA00004651"/>
    </source>
</evidence>
<proteinExistence type="predicted"/>
<dbReference type="GO" id="GO:0006835">
    <property type="term" value="P:dicarboxylic acid transport"/>
    <property type="evidence" value="ECO:0007669"/>
    <property type="project" value="TreeGrafter"/>
</dbReference>
<keyword evidence="9" id="KW-1185">Reference proteome</keyword>
<feature type="transmembrane region" description="Helical" evidence="7">
    <location>
        <begin position="186"/>
        <end position="207"/>
    </location>
</feature>
<dbReference type="Pfam" id="PF00375">
    <property type="entry name" value="SDF"/>
    <property type="match status" value="1"/>
</dbReference>
<dbReference type="SUPFAM" id="SSF118215">
    <property type="entry name" value="Proton glutamate symport protein"/>
    <property type="match status" value="1"/>
</dbReference>
<dbReference type="EMBL" id="FRDN01000003">
    <property type="protein sequence ID" value="SHN49008.1"/>
    <property type="molecule type" value="Genomic_DNA"/>
</dbReference>
<keyword evidence="3" id="KW-1003">Cell membrane</keyword>
<keyword evidence="4 7" id="KW-0812">Transmembrane</keyword>
<evidence type="ECO:0000313" key="9">
    <source>
        <dbReference type="Proteomes" id="UP000184010"/>
    </source>
</evidence>
<organism evidence="8 9">
    <name type="scientific">Desulfitobacterium chlororespirans DSM 11544</name>
    <dbReference type="NCBI Taxonomy" id="1121395"/>
    <lineage>
        <taxon>Bacteria</taxon>
        <taxon>Bacillati</taxon>
        <taxon>Bacillota</taxon>
        <taxon>Clostridia</taxon>
        <taxon>Eubacteriales</taxon>
        <taxon>Desulfitobacteriaceae</taxon>
        <taxon>Desulfitobacterium</taxon>
    </lineage>
</organism>
<gene>
    <name evidence="8" type="ORF">SAMN02745215_00017</name>
</gene>
<evidence type="ECO:0000256" key="6">
    <source>
        <dbReference type="ARBA" id="ARBA00023136"/>
    </source>
</evidence>
<dbReference type="STRING" id="1121395.SAMN02745215_00017"/>
<dbReference type="Gene3D" id="1.10.3860.10">
    <property type="entry name" value="Sodium:dicarboxylate symporter"/>
    <property type="match status" value="1"/>
</dbReference>
<evidence type="ECO:0000313" key="8">
    <source>
        <dbReference type="EMBL" id="SHN49008.1"/>
    </source>
</evidence>
<feature type="transmembrane region" description="Helical" evidence="7">
    <location>
        <begin position="140"/>
        <end position="165"/>
    </location>
</feature>
<keyword evidence="6 7" id="KW-0472">Membrane</keyword>
<dbReference type="InterPro" id="IPR036458">
    <property type="entry name" value="Na:dicarbo_symporter_sf"/>
</dbReference>
<keyword evidence="2" id="KW-0813">Transport</keyword>
<dbReference type="InterPro" id="IPR001991">
    <property type="entry name" value="Na-dicarboxylate_symporter"/>
</dbReference>
<comment type="subcellular location">
    <subcellularLocation>
        <location evidence="1">Cell membrane</location>
        <topology evidence="1">Multi-pass membrane protein</topology>
    </subcellularLocation>
</comment>
<feature type="transmembrane region" description="Helical" evidence="7">
    <location>
        <begin position="321"/>
        <end position="338"/>
    </location>
</feature>
<evidence type="ECO:0000256" key="5">
    <source>
        <dbReference type="ARBA" id="ARBA00022989"/>
    </source>
</evidence>
<feature type="transmembrane region" description="Helical" evidence="7">
    <location>
        <begin position="296"/>
        <end position="314"/>
    </location>
</feature>
<protein>
    <submittedName>
        <fullName evidence="8">Na+/H+-dicarboxylate symporter</fullName>
    </submittedName>
</protein>
<evidence type="ECO:0000256" key="2">
    <source>
        <dbReference type="ARBA" id="ARBA00022448"/>
    </source>
</evidence>
<sequence length="410" mass="43567">MSLTLKIFIGMTLGIFMGWFFGDKVSSIKVIGDIFLRLIQMAIIPLIFTGVSCAIGGLGGDMKKLGRLGYKLLIFYVGTTIIAIVIGVGIGNMFQPGTGITPPTDLLSSPVSEVSAPSVSEVILKMVPKNPVDAMARQDMFQIVIFSAFFGLALSMLGDAGTRILSTFSVINSAAIQMITIIMKMAPYAVFALMTWVTGTVGIEVLIPLAKYLVTLIIALILQTFFVCGIVVWGIARVSPVQFYRRSLNAMIVAFTTCSSAASLPISIETAQRNLGVGKTVSQFALPLGATMNSDGTAMFHAVASIMIAQFFGIEFGLTQQIMLVFFAVLIGLGGTAVPGGGMVTLAIVLNAVGLPIEGIALLAGVDRIAEMFRAVLNVTDDLSGAVAIAAWEKDFDKEVFYGRKEVVLD</sequence>